<evidence type="ECO:0000313" key="4">
    <source>
        <dbReference type="Proteomes" id="UP000309676"/>
    </source>
</evidence>
<protein>
    <submittedName>
        <fullName evidence="3">Hemerythrin domain-containing protein</fullName>
    </submittedName>
</protein>
<dbReference type="EMBL" id="VCIW01000002">
    <property type="protein sequence ID" value="TLS53687.1"/>
    <property type="molecule type" value="Genomic_DNA"/>
</dbReference>
<dbReference type="Pfam" id="PF01814">
    <property type="entry name" value="Hemerythrin"/>
    <property type="match status" value="1"/>
</dbReference>
<gene>
    <name evidence="3" type="ORF">FE782_05290</name>
</gene>
<dbReference type="Proteomes" id="UP000309676">
    <property type="component" value="Unassembled WGS sequence"/>
</dbReference>
<dbReference type="InterPro" id="IPR012312">
    <property type="entry name" value="Hemerythrin-like"/>
</dbReference>
<evidence type="ECO:0000313" key="3">
    <source>
        <dbReference type="EMBL" id="TLS53687.1"/>
    </source>
</evidence>
<sequence>MYRTTPFPPVPPPLGHPIFRLNEAVRKLQDEHDALQSELESIVRMSGRLSERDDRFPDDPALLKRVRNAVQAFQRDVERHAKWEEATLFPMIAWYLEDEPIQFMLIEQEHELAERYLRAFLEAADRAPSQPGPAKPMAGSLLQAARHLKLHFEMEEELLQAVLDRSNID</sequence>
<feature type="coiled-coil region" evidence="1">
    <location>
        <begin position="18"/>
        <end position="45"/>
    </location>
</feature>
<dbReference type="AlphaFoldDB" id="A0A5R9GB47"/>
<evidence type="ECO:0000259" key="2">
    <source>
        <dbReference type="Pfam" id="PF01814"/>
    </source>
</evidence>
<dbReference type="RefSeq" id="WP_138193005.1">
    <property type="nucleotide sequence ID" value="NZ_VCIW01000002.1"/>
</dbReference>
<organism evidence="3 4">
    <name type="scientific">Paenibacillus antri</name>
    <dbReference type="NCBI Taxonomy" id="2582848"/>
    <lineage>
        <taxon>Bacteria</taxon>
        <taxon>Bacillati</taxon>
        <taxon>Bacillota</taxon>
        <taxon>Bacilli</taxon>
        <taxon>Bacillales</taxon>
        <taxon>Paenibacillaceae</taxon>
        <taxon>Paenibacillus</taxon>
    </lineage>
</organism>
<keyword evidence="1" id="KW-0175">Coiled coil</keyword>
<dbReference type="Gene3D" id="1.20.120.520">
    <property type="entry name" value="nmb1532 protein domain like"/>
    <property type="match status" value="1"/>
</dbReference>
<comment type="caution">
    <text evidence="3">The sequence shown here is derived from an EMBL/GenBank/DDBJ whole genome shotgun (WGS) entry which is preliminary data.</text>
</comment>
<proteinExistence type="predicted"/>
<keyword evidence="4" id="KW-1185">Reference proteome</keyword>
<accession>A0A5R9GB47</accession>
<dbReference type="OrthoDB" id="2678508at2"/>
<name>A0A5R9GB47_9BACL</name>
<evidence type="ECO:0000256" key="1">
    <source>
        <dbReference type="SAM" id="Coils"/>
    </source>
</evidence>
<feature type="domain" description="Hemerythrin-like" evidence="2">
    <location>
        <begin position="25"/>
        <end position="161"/>
    </location>
</feature>
<reference evidence="3 4" key="1">
    <citation type="submission" date="2019-05" db="EMBL/GenBank/DDBJ databases">
        <authorList>
            <person name="Narsing Rao M.P."/>
            <person name="Li W.J."/>
        </authorList>
    </citation>
    <scope>NUCLEOTIDE SEQUENCE [LARGE SCALE GENOMIC DNA]</scope>
    <source>
        <strain evidence="3 4">SYSU_K30003</strain>
    </source>
</reference>